<keyword evidence="1" id="KW-1133">Transmembrane helix</keyword>
<organism evidence="2 3">
    <name type="scientific">Catenaria anguillulae PL171</name>
    <dbReference type="NCBI Taxonomy" id="765915"/>
    <lineage>
        <taxon>Eukaryota</taxon>
        <taxon>Fungi</taxon>
        <taxon>Fungi incertae sedis</taxon>
        <taxon>Blastocladiomycota</taxon>
        <taxon>Blastocladiomycetes</taxon>
        <taxon>Blastocladiales</taxon>
        <taxon>Catenariaceae</taxon>
        <taxon>Catenaria</taxon>
    </lineage>
</organism>
<feature type="transmembrane region" description="Helical" evidence="1">
    <location>
        <begin position="112"/>
        <end position="130"/>
    </location>
</feature>
<evidence type="ECO:0000256" key="1">
    <source>
        <dbReference type="SAM" id="Phobius"/>
    </source>
</evidence>
<gene>
    <name evidence="2" type="ORF">BCR44DRAFT_1195533</name>
</gene>
<dbReference type="Proteomes" id="UP000193411">
    <property type="component" value="Unassembled WGS sequence"/>
</dbReference>
<evidence type="ECO:0000313" key="3">
    <source>
        <dbReference type="Proteomes" id="UP000193411"/>
    </source>
</evidence>
<dbReference type="OrthoDB" id="10689224at2759"/>
<feature type="transmembrane region" description="Helical" evidence="1">
    <location>
        <begin position="74"/>
        <end position="100"/>
    </location>
</feature>
<name>A0A1Y2HIJ4_9FUNG</name>
<keyword evidence="1" id="KW-0472">Membrane</keyword>
<dbReference type="EMBL" id="MCFL01000034">
    <property type="protein sequence ID" value="ORZ33691.1"/>
    <property type="molecule type" value="Genomic_DNA"/>
</dbReference>
<comment type="caution">
    <text evidence="2">The sequence shown here is derived from an EMBL/GenBank/DDBJ whole genome shotgun (WGS) entry which is preliminary data.</text>
</comment>
<keyword evidence="1" id="KW-0812">Transmembrane</keyword>
<sequence>MNDRGKQRISPWSLRFTSKGVEAKYRSYSQRIAQFPLSVLGWGLLLPVGFQAYVSRVSALRLKQLLDSCSPSMLLGECFSCQMTVTYGLGASTFFLLFALATPKTFVRTRSFLFSAVFVLVLLLNVTSTICPGTCVDAQGDIVFGPLLPANELACLQTPESVSASAWVYSTLPFWLTSGTVSAYVILAATTLMLRHALTFGSLVLLVLIFTQGYASANTASYLSTMTFAIFEVLVKSTLATYQRELITRISFFLNVRRSGLQRHIDAVAAARQQPNPRGSKSPRRSKLPSYHRLCQTRAEFCHTTFPTRADRLTSRLQPTSLRASTVTLSTSTACSTRCHASARDYRRIHEHPTTASNNAANW</sequence>
<reference evidence="2 3" key="1">
    <citation type="submission" date="2016-07" db="EMBL/GenBank/DDBJ databases">
        <title>Pervasive Adenine N6-methylation of Active Genes in Fungi.</title>
        <authorList>
            <consortium name="DOE Joint Genome Institute"/>
            <person name="Mondo S.J."/>
            <person name="Dannebaum R.O."/>
            <person name="Kuo R.C."/>
            <person name="Labutti K."/>
            <person name="Haridas S."/>
            <person name="Kuo A."/>
            <person name="Salamov A."/>
            <person name="Ahrendt S.R."/>
            <person name="Lipzen A."/>
            <person name="Sullivan W."/>
            <person name="Andreopoulos W.B."/>
            <person name="Clum A."/>
            <person name="Lindquist E."/>
            <person name="Daum C."/>
            <person name="Ramamoorthy G.K."/>
            <person name="Gryganskyi A."/>
            <person name="Culley D."/>
            <person name="Magnuson J.K."/>
            <person name="James T.Y."/>
            <person name="O'Malley M.A."/>
            <person name="Stajich J.E."/>
            <person name="Spatafora J.W."/>
            <person name="Visel A."/>
            <person name="Grigoriev I.V."/>
        </authorList>
    </citation>
    <scope>NUCLEOTIDE SEQUENCE [LARGE SCALE GENOMIC DNA]</scope>
    <source>
        <strain evidence="2 3">PL171</strain>
    </source>
</reference>
<evidence type="ECO:0000313" key="2">
    <source>
        <dbReference type="EMBL" id="ORZ33691.1"/>
    </source>
</evidence>
<dbReference type="AlphaFoldDB" id="A0A1Y2HIJ4"/>
<keyword evidence="3" id="KW-1185">Reference proteome</keyword>
<proteinExistence type="predicted"/>
<accession>A0A1Y2HIJ4</accession>
<feature type="transmembrane region" description="Helical" evidence="1">
    <location>
        <begin position="35"/>
        <end position="54"/>
    </location>
</feature>
<feature type="transmembrane region" description="Helical" evidence="1">
    <location>
        <begin position="197"/>
        <end position="215"/>
    </location>
</feature>
<feature type="transmembrane region" description="Helical" evidence="1">
    <location>
        <begin position="166"/>
        <end position="190"/>
    </location>
</feature>
<protein>
    <submittedName>
        <fullName evidence="2">Uncharacterized protein</fullName>
    </submittedName>
</protein>